<dbReference type="InterPro" id="IPR010385">
    <property type="entry name" value="DUF982"/>
</dbReference>
<dbReference type="Pfam" id="PF06169">
    <property type="entry name" value="DUF982"/>
    <property type="match status" value="1"/>
</dbReference>
<organism evidence="1 2">
    <name type="scientific">Paracoccus haematequi</name>
    <dbReference type="NCBI Taxonomy" id="2491866"/>
    <lineage>
        <taxon>Bacteria</taxon>
        <taxon>Pseudomonadati</taxon>
        <taxon>Pseudomonadota</taxon>
        <taxon>Alphaproteobacteria</taxon>
        <taxon>Rhodobacterales</taxon>
        <taxon>Paracoccaceae</taxon>
        <taxon>Paracoccus</taxon>
    </lineage>
</organism>
<evidence type="ECO:0000313" key="1">
    <source>
        <dbReference type="EMBL" id="VDS07373.1"/>
    </source>
</evidence>
<accession>A0A447IIQ8</accession>
<dbReference type="AlphaFoldDB" id="A0A447IIQ8"/>
<reference evidence="1 2" key="1">
    <citation type="submission" date="2018-12" db="EMBL/GenBank/DDBJ databases">
        <authorList>
            <person name="Criscuolo A."/>
        </authorList>
    </citation>
    <scope>NUCLEOTIDE SEQUENCE [LARGE SCALE GENOMIC DNA]</scope>
    <source>
        <strain evidence="1">ACIP1116241</strain>
    </source>
</reference>
<dbReference type="Gene3D" id="6.10.250.730">
    <property type="match status" value="1"/>
</dbReference>
<dbReference type="EMBL" id="UZWE01000019">
    <property type="protein sequence ID" value="VDS07373.1"/>
    <property type="molecule type" value="Genomic_DNA"/>
</dbReference>
<dbReference type="RefSeq" id="WP_241232645.1">
    <property type="nucleotide sequence ID" value="NZ_UZWE01000019.1"/>
</dbReference>
<evidence type="ECO:0008006" key="3">
    <source>
        <dbReference type="Google" id="ProtNLM"/>
    </source>
</evidence>
<protein>
    <recommendedName>
        <fullName evidence="3">DUF982 domain-containing protein</fullName>
    </recommendedName>
</protein>
<evidence type="ECO:0000313" key="2">
    <source>
        <dbReference type="Proteomes" id="UP000270743"/>
    </source>
</evidence>
<proteinExistence type="predicted"/>
<gene>
    <name evidence="1" type="ORF">PARHAE_00549</name>
</gene>
<name>A0A447IIQ8_9RHOB</name>
<dbReference type="Proteomes" id="UP000270743">
    <property type="component" value="Unassembled WGS sequence"/>
</dbReference>
<sequence>MIEINWGKPLSFVISPEGEVKTFSTLETAAYWLDRKWPVDDVQRRHAAQMLDAAAHCMTPVGTAREAFAHAARSAGFLAVAKPH</sequence>
<keyword evidence="2" id="KW-1185">Reference proteome</keyword>